<dbReference type="PROSITE" id="PS50011">
    <property type="entry name" value="PROTEIN_KINASE_DOM"/>
    <property type="match status" value="1"/>
</dbReference>
<evidence type="ECO:0000256" key="7">
    <source>
        <dbReference type="ARBA" id="ARBA00047899"/>
    </source>
</evidence>
<dbReference type="EMBL" id="CAJPDR010000274">
    <property type="protein sequence ID" value="CAF9929843.1"/>
    <property type="molecule type" value="Genomic_DNA"/>
</dbReference>
<evidence type="ECO:0000256" key="4">
    <source>
        <dbReference type="ARBA" id="ARBA00022741"/>
    </source>
</evidence>
<evidence type="ECO:0000256" key="1">
    <source>
        <dbReference type="ARBA" id="ARBA00012513"/>
    </source>
</evidence>
<dbReference type="GO" id="GO:0004674">
    <property type="term" value="F:protein serine/threonine kinase activity"/>
    <property type="evidence" value="ECO:0007669"/>
    <property type="project" value="UniProtKB-KW"/>
</dbReference>
<comment type="catalytic activity">
    <reaction evidence="8">
        <text>L-seryl-[protein] + ATP = O-phospho-L-seryl-[protein] + ADP + H(+)</text>
        <dbReference type="Rhea" id="RHEA:17989"/>
        <dbReference type="Rhea" id="RHEA-COMP:9863"/>
        <dbReference type="Rhea" id="RHEA-COMP:11604"/>
        <dbReference type="ChEBI" id="CHEBI:15378"/>
        <dbReference type="ChEBI" id="CHEBI:29999"/>
        <dbReference type="ChEBI" id="CHEBI:30616"/>
        <dbReference type="ChEBI" id="CHEBI:83421"/>
        <dbReference type="ChEBI" id="CHEBI:456216"/>
        <dbReference type="EC" id="2.7.11.1"/>
    </reaction>
</comment>
<dbReference type="PANTHER" id="PTHR43671">
    <property type="entry name" value="SERINE/THREONINE-PROTEIN KINASE NEK"/>
    <property type="match status" value="1"/>
</dbReference>
<evidence type="ECO:0000256" key="2">
    <source>
        <dbReference type="ARBA" id="ARBA00022527"/>
    </source>
</evidence>
<name>A0A8H3ISC4_9LECA</name>
<dbReference type="GO" id="GO:0005524">
    <property type="term" value="F:ATP binding"/>
    <property type="evidence" value="ECO:0007669"/>
    <property type="project" value="UniProtKB-KW"/>
</dbReference>
<keyword evidence="6" id="KW-0067">ATP-binding</keyword>
<dbReference type="SUPFAM" id="SSF56112">
    <property type="entry name" value="Protein kinase-like (PK-like)"/>
    <property type="match status" value="1"/>
</dbReference>
<dbReference type="Pfam" id="PF00069">
    <property type="entry name" value="Pkinase"/>
    <property type="match status" value="1"/>
</dbReference>
<evidence type="ECO:0000256" key="3">
    <source>
        <dbReference type="ARBA" id="ARBA00022679"/>
    </source>
</evidence>
<feature type="compositionally biased region" description="Basic and acidic residues" evidence="9">
    <location>
        <begin position="498"/>
        <end position="509"/>
    </location>
</feature>
<dbReference type="PANTHER" id="PTHR43671:SF98">
    <property type="entry name" value="SERINE_THREONINE-PROTEIN KINASE NEK11"/>
    <property type="match status" value="1"/>
</dbReference>
<dbReference type="PROSITE" id="PS00108">
    <property type="entry name" value="PROTEIN_KINASE_ST"/>
    <property type="match status" value="1"/>
</dbReference>
<keyword evidence="2 11" id="KW-0723">Serine/threonine-protein kinase</keyword>
<dbReference type="InterPro" id="IPR000719">
    <property type="entry name" value="Prot_kinase_dom"/>
</dbReference>
<proteinExistence type="predicted"/>
<protein>
    <recommendedName>
        <fullName evidence="1">non-specific serine/threonine protein kinase</fullName>
        <ecNumber evidence="1">2.7.11.1</ecNumber>
    </recommendedName>
</protein>
<sequence>MHPSIDLYPGIFSPRPYDISQRTMFSLGCSCGRAASQTPLPLRQQDCFSYVVSIDGIHVCHPQNIIEYETADEDEPGSDQQNLVEYDSVEAAGPRRQCPFSLLQRRGRSISRMRLALSALTQSKSVSPSGYRAGECNADDRPRPEGGDYELIKQIGIDGEGIIHLMRSRSARQLVVRKTVTYARSCNAKPIEAAILQDIFPQRHNNIIRLHAFESYEVEGARYWLEFCSGGDLHQLVDRYKKEDVFLPEPFIWQAFQQLASALEFLHRGFDPRRSDPDRRGICHRDIKPSNIFLRPAPNSTYPDVVLGDFGHATLDFATYDPAGTDLWQPPELPRHSPKGDVYSLGAVMHFLIHFKVPIAKIPDGVPNTEYARDAWSSAPEARQPIMDFVEEYSEELICIMLIALEADEKKRKNSSQLLKFVSECIEEKFPPGSDLLTKAKEWPMSSWAFDHMGHASGRFEDEECEDAGTEQYFDMMEKFGYGRSRESSRSSSPAPSDWRRGVAERSSRGWEASSVSSLGETCWG</sequence>
<keyword evidence="5 11" id="KW-0418">Kinase</keyword>
<feature type="region of interest" description="Disordered" evidence="9">
    <location>
        <begin position="483"/>
        <end position="525"/>
    </location>
</feature>
<dbReference type="InterPro" id="IPR050660">
    <property type="entry name" value="NEK_Ser/Thr_kinase"/>
</dbReference>
<evidence type="ECO:0000256" key="5">
    <source>
        <dbReference type="ARBA" id="ARBA00022777"/>
    </source>
</evidence>
<feature type="domain" description="Protein kinase" evidence="10">
    <location>
        <begin position="149"/>
        <end position="430"/>
    </location>
</feature>
<keyword evidence="3" id="KW-0808">Transferase</keyword>
<evidence type="ECO:0000256" key="9">
    <source>
        <dbReference type="SAM" id="MobiDB-lite"/>
    </source>
</evidence>
<dbReference type="SMART" id="SM00220">
    <property type="entry name" value="S_TKc"/>
    <property type="match status" value="1"/>
</dbReference>
<keyword evidence="4" id="KW-0547">Nucleotide-binding</keyword>
<feature type="compositionally biased region" description="Polar residues" evidence="9">
    <location>
        <begin position="514"/>
        <end position="525"/>
    </location>
</feature>
<comment type="caution">
    <text evidence="11">The sequence shown here is derived from an EMBL/GenBank/DDBJ whole genome shotgun (WGS) entry which is preliminary data.</text>
</comment>
<dbReference type="Proteomes" id="UP000664203">
    <property type="component" value="Unassembled WGS sequence"/>
</dbReference>
<dbReference type="GO" id="GO:0005634">
    <property type="term" value="C:nucleus"/>
    <property type="evidence" value="ECO:0007669"/>
    <property type="project" value="TreeGrafter"/>
</dbReference>
<reference evidence="11" key="1">
    <citation type="submission" date="2021-03" db="EMBL/GenBank/DDBJ databases">
        <authorList>
            <person name="Tagirdzhanova G."/>
        </authorList>
    </citation>
    <scope>NUCLEOTIDE SEQUENCE</scope>
</reference>
<dbReference type="Gene3D" id="1.10.510.10">
    <property type="entry name" value="Transferase(Phosphotransferase) domain 1"/>
    <property type="match status" value="1"/>
</dbReference>
<gene>
    <name evidence="11" type="primary">KIN3_3</name>
    <name evidence="11" type="ORF">ALECFALPRED_004464</name>
</gene>
<comment type="catalytic activity">
    <reaction evidence="7">
        <text>L-threonyl-[protein] + ATP = O-phospho-L-threonyl-[protein] + ADP + H(+)</text>
        <dbReference type="Rhea" id="RHEA:46608"/>
        <dbReference type="Rhea" id="RHEA-COMP:11060"/>
        <dbReference type="Rhea" id="RHEA-COMP:11605"/>
        <dbReference type="ChEBI" id="CHEBI:15378"/>
        <dbReference type="ChEBI" id="CHEBI:30013"/>
        <dbReference type="ChEBI" id="CHEBI:30616"/>
        <dbReference type="ChEBI" id="CHEBI:61977"/>
        <dbReference type="ChEBI" id="CHEBI:456216"/>
        <dbReference type="EC" id="2.7.11.1"/>
    </reaction>
</comment>
<dbReference type="OrthoDB" id="310217at2759"/>
<evidence type="ECO:0000313" key="12">
    <source>
        <dbReference type="Proteomes" id="UP000664203"/>
    </source>
</evidence>
<dbReference type="AlphaFoldDB" id="A0A8H3ISC4"/>
<dbReference type="InterPro" id="IPR008271">
    <property type="entry name" value="Ser/Thr_kinase_AS"/>
</dbReference>
<dbReference type="InterPro" id="IPR011009">
    <property type="entry name" value="Kinase-like_dom_sf"/>
</dbReference>
<evidence type="ECO:0000256" key="6">
    <source>
        <dbReference type="ARBA" id="ARBA00022840"/>
    </source>
</evidence>
<evidence type="ECO:0000259" key="10">
    <source>
        <dbReference type="PROSITE" id="PS50011"/>
    </source>
</evidence>
<evidence type="ECO:0000256" key="8">
    <source>
        <dbReference type="ARBA" id="ARBA00048679"/>
    </source>
</evidence>
<evidence type="ECO:0000313" key="11">
    <source>
        <dbReference type="EMBL" id="CAF9929843.1"/>
    </source>
</evidence>
<accession>A0A8H3ISC4</accession>
<dbReference type="EC" id="2.7.11.1" evidence="1"/>
<organism evidence="11 12">
    <name type="scientific">Alectoria fallacina</name>
    <dbReference type="NCBI Taxonomy" id="1903189"/>
    <lineage>
        <taxon>Eukaryota</taxon>
        <taxon>Fungi</taxon>
        <taxon>Dikarya</taxon>
        <taxon>Ascomycota</taxon>
        <taxon>Pezizomycotina</taxon>
        <taxon>Lecanoromycetes</taxon>
        <taxon>OSLEUM clade</taxon>
        <taxon>Lecanoromycetidae</taxon>
        <taxon>Lecanorales</taxon>
        <taxon>Lecanorineae</taxon>
        <taxon>Parmeliaceae</taxon>
        <taxon>Alectoria</taxon>
    </lineage>
</organism>
<keyword evidence="12" id="KW-1185">Reference proteome</keyword>